<evidence type="ECO:0000313" key="3">
    <source>
        <dbReference type="EMBL" id="ETO00495.1"/>
    </source>
</evidence>
<proteinExistence type="predicted"/>
<dbReference type="AlphaFoldDB" id="X6LIG0"/>
<keyword evidence="4" id="KW-1185">Reference proteome</keyword>
<evidence type="ECO:0000313" key="4">
    <source>
        <dbReference type="Proteomes" id="UP000023152"/>
    </source>
</evidence>
<evidence type="ECO:0000256" key="1">
    <source>
        <dbReference type="SAM" id="MobiDB-lite"/>
    </source>
</evidence>
<protein>
    <recommendedName>
        <fullName evidence="5">PHD-type domain-containing protein</fullName>
    </recommendedName>
</protein>
<dbReference type="Gene3D" id="3.30.40.10">
    <property type="entry name" value="Zinc/RING finger domain, C3HC4 (zinc finger)"/>
    <property type="match status" value="1"/>
</dbReference>
<evidence type="ECO:0000256" key="2">
    <source>
        <dbReference type="SAM" id="Phobius"/>
    </source>
</evidence>
<dbReference type="EMBL" id="ASPP01040866">
    <property type="protein sequence ID" value="ETO00495.1"/>
    <property type="molecule type" value="Genomic_DNA"/>
</dbReference>
<reference evidence="3 4" key="1">
    <citation type="journal article" date="2013" name="Curr. Biol.">
        <title>The Genome of the Foraminiferan Reticulomyxa filosa.</title>
        <authorList>
            <person name="Glockner G."/>
            <person name="Hulsmann N."/>
            <person name="Schleicher M."/>
            <person name="Noegel A.A."/>
            <person name="Eichinger L."/>
            <person name="Gallinger C."/>
            <person name="Pawlowski J."/>
            <person name="Sierra R."/>
            <person name="Euteneuer U."/>
            <person name="Pillet L."/>
            <person name="Moustafa A."/>
            <person name="Platzer M."/>
            <person name="Groth M."/>
            <person name="Szafranski K."/>
            <person name="Schliwa M."/>
        </authorList>
    </citation>
    <scope>NUCLEOTIDE SEQUENCE [LARGE SCALE GENOMIC DNA]</scope>
</reference>
<sequence>MTTTTTTTKKKAVAKKTDDEAKNIEEELNTTTEVSEANEDTKKKSDKVATALAQSSIEEKWEWGCCKNDDMVGGSVKCSNDSCPRYWHFECLCKYDSRKYNDKELTRIKIPKEIFICPSCEITSPSEPNPAVTASSSKAKNRSSDIIDLDDLTESEGESTKVLTNSIAVPVKEVYTKFFFFFLRSIPTKQKKKKKLYLFILNCLLLFLLIQNNHWNVNG</sequence>
<feature type="compositionally biased region" description="Basic and acidic residues" evidence="1">
    <location>
        <begin position="15"/>
        <end position="25"/>
    </location>
</feature>
<dbReference type="Proteomes" id="UP000023152">
    <property type="component" value="Unassembled WGS sequence"/>
</dbReference>
<feature type="transmembrane region" description="Helical" evidence="2">
    <location>
        <begin position="196"/>
        <end position="215"/>
    </location>
</feature>
<accession>X6LIG0</accession>
<feature type="region of interest" description="Disordered" evidence="1">
    <location>
        <begin position="1"/>
        <end position="45"/>
    </location>
</feature>
<name>X6LIG0_RETFI</name>
<comment type="caution">
    <text evidence="3">The sequence shown here is derived from an EMBL/GenBank/DDBJ whole genome shotgun (WGS) entry which is preliminary data.</text>
</comment>
<evidence type="ECO:0008006" key="5">
    <source>
        <dbReference type="Google" id="ProtNLM"/>
    </source>
</evidence>
<keyword evidence="2" id="KW-0472">Membrane</keyword>
<gene>
    <name evidence="3" type="ORF">RFI_36945</name>
</gene>
<organism evidence="3 4">
    <name type="scientific">Reticulomyxa filosa</name>
    <dbReference type="NCBI Taxonomy" id="46433"/>
    <lineage>
        <taxon>Eukaryota</taxon>
        <taxon>Sar</taxon>
        <taxon>Rhizaria</taxon>
        <taxon>Retaria</taxon>
        <taxon>Foraminifera</taxon>
        <taxon>Monothalamids</taxon>
        <taxon>Reticulomyxidae</taxon>
        <taxon>Reticulomyxa</taxon>
    </lineage>
</organism>
<dbReference type="InterPro" id="IPR013083">
    <property type="entry name" value="Znf_RING/FYVE/PHD"/>
</dbReference>
<keyword evidence="2" id="KW-0812">Transmembrane</keyword>
<keyword evidence="2" id="KW-1133">Transmembrane helix</keyword>
<dbReference type="SUPFAM" id="SSF57903">
    <property type="entry name" value="FYVE/PHD zinc finger"/>
    <property type="match status" value="1"/>
</dbReference>
<dbReference type="InterPro" id="IPR011011">
    <property type="entry name" value="Znf_FYVE_PHD"/>
</dbReference>